<reference evidence="8 9" key="1">
    <citation type="submission" date="2016-10" db="EMBL/GenBank/DDBJ databases">
        <authorList>
            <person name="Varghese N."/>
            <person name="Submissions S."/>
        </authorList>
    </citation>
    <scope>NUCLEOTIDE SEQUENCE [LARGE SCALE GENOMIC DNA]</scope>
    <source>
        <strain evidence="8 9">WG10</strain>
    </source>
</reference>
<dbReference type="InterPro" id="IPR013525">
    <property type="entry name" value="ABC2_TM"/>
</dbReference>
<evidence type="ECO:0000256" key="6">
    <source>
        <dbReference type="SAM" id="Phobius"/>
    </source>
</evidence>
<evidence type="ECO:0000256" key="4">
    <source>
        <dbReference type="ARBA" id="ARBA00022989"/>
    </source>
</evidence>
<name>A0A1G6QPY6_9FIRM</name>
<evidence type="ECO:0000259" key="7">
    <source>
        <dbReference type="Pfam" id="PF12698"/>
    </source>
</evidence>
<feature type="transmembrane region" description="Helical" evidence="6">
    <location>
        <begin position="27"/>
        <end position="45"/>
    </location>
</feature>
<evidence type="ECO:0000256" key="1">
    <source>
        <dbReference type="ARBA" id="ARBA00004651"/>
    </source>
</evidence>
<dbReference type="AlphaFoldDB" id="A0A1G6QPY6"/>
<feature type="transmembrane region" description="Helical" evidence="6">
    <location>
        <begin position="206"/>
        <end position="228"/>
    </location>
</feature>
<dbReference type="RefSeq" id="WP_149796859.1">
    <property type="nucleotide sequence ID" value="NZ_FMYT01000019.1"/>
</dbReference>
<dbReference type="PANTHER" id="PTHR30294:SF29">
    <property type="entry name" value="MULTIDRUG ABC TRANSPORTER PERMEASE YBHS-RELATED"/>
    <property type="match status" value="1"/>
</dbReference>
<evidence type="ECO:0000256" key="2">
    <source>
        <dbReference type="ARBA" id="ARBA00022475"/>
    </source>
</evidence>
<keyword evidence="5 6" id="KW-0472">Membrane</keyword>
<feature type="transmembrane region" description="Helical" evidence="6">
    <location>
        <begin position="166"/>
        <end position="185"/>
    </location>
</feature>
<dbReference type="EMBL" id="FMYT01000019">
    <property type="protein sequence ID" value="SDC94398.1"/>
    <property type="molecule type" value="Genomic_DNA"/>
</dbReference>
<accession>A0A1G6QPY6</accession>
<gene>
    <name evidence="8" type="ORF">SAMN04488597_11929</name>
</gene>
<proteinExistence type="predicted"/>
<protein>
    <submittedName>
        <fullName evidence="8">ABC-2 type transport system permease protein</fullName>
    </submittedName>
</protein>
<evidence type="ECO:0000313" key="9">
    <source>
        <dbReference type="Proteomes" id="UP000324896"/>
    </source>
</evidence>
<dbReference type="InterPro" id="IPR051449">
    <property type="entry name" value="ABC-2_transporter_component"/>
</dbReference>
<feature type="transmembrane region" description="Helical" evidence="6">
    <location>
        <begin position="275"/>
        <end position="294"/>
    </location>
</feature>
<sequence length="353" mass="39589">MSNVKEGLKIIFLLIKKDLKESLKNRTAIMIILLPLFASLMFSLVSSEQLVRNFELGISGRETDQLVNFIEQNFRNFSIQEFKEIEAGKSATAAGSIDAAIYYDAEAEQLEDSYQIFLDSRDTVNFFILRENIADLLTDYHELEQGPDFNFQPAADFKVSSSILPVWLTVTITMIGLMLISASLSEEKDNKTLAALLVTKVNIYQIIIAKTFFAWILTIITSVLMGSLNGVLGIGIKRLLLSLLIVSTASFVFSGLGLIISLFTKSQSSARSISTVIYFPIIFPALVADVSPLTQKLALFFPTYYLYQALDKVLVYQGQHSNLYVEILALILFAIIFYLIIFIYIRKADSLVE</sequence>
<keyword evidence="2" id="KW-1003">Cell membrane</keyword>
<evidence type="ECO:0000256" key="5">
    <source>
        <dbReference type="ARBA" id="ARBA00023136"/>
    </source>
</evidence>
<keyword evidence="4 6" id="KW-1133">Transmembrane helix</keyword>
<keyword evidence="3 6" id="KW-0812">Transmembrane</keyword>
<feature type="transmembrane region" description="Helical" evidence="6">
    <location>
        <begin position="240"/>
        <end position="263"/>
    </location>
</feature>
<feature type="transmembrane region" description="Helical" evidence="6">
    <location>
        <begin position="323"/>
        <end position="345"/>
    </location>
</feature>
<dbReference type="PANTHER" id="PTHR30294">
    <property type="entry name" value="MEMBRANE COMPONENT OF ABC TRANSPORTER YHHJ-RELATED"/>
    <property type="match status" value="1"/>
</dbReference>
<dbReference type="GO" id="GO:0005886">
    <property type="term" value="C:plasma membrane"/>
    <property type="evidence" value="ECO:0007669"/>
    <property type="project" value="UniProtKB-SubCell"/>
</dbReference>
<evidence type="ECO:0000313" key="8">
    <source>
        <dbReference type="EMBL" id="SDC94398.1"/>
    </source>
</evidence>
<feature type="domain" description="ABC-2 type transporter transmembrane" evidence="7">
    <location>
        <begin position="29"/>
        <end position="342"/>
    </location>
</feature>
<dbReference type="Proteomes" id="UP000324896">
    <property type="component" value="Unassembled WGS sequence"/>
</dbReference>
<dbReference type="Pfam" id="PF12698">
    <property type="entry name" value="ABC2_membrane_3"/>
    <property type="match status" value="1"/>
</dbReference>
<comment type="subcellular location">
    <subcellularLocation>
        <location evidence="1">Cell membrane</location>
        <topology evidence="1">Multi-pass membrane protein</topology>
    </subcellularLocation>
</comment>
<dbReference type="GO" id="GO:0140359">
    <property type="term" value="F:ABC-type transporter activity"/>
    <property type="evidence" value="ECO:0007669"/>
    <property type="project" value="InterPro"/>
</dbReference>
<evidence type="ECO:0000256" key="3">
    <source>
        <dbReference type="ARBA" id="ARBA00022692"/>
    </source>
</evidence>
<organism evidence="8 9">
    <name type="scientific">Halanaerobium congolense</name>
    <dbReference type="NCBI Taxonomy" id="54121"/>
    <lineage>
        <taxon>Bacteria</taxon>
        <taxon>Bacillati</taxon>
        <taxon>Bacillota</taxon>
        <taxon>Clostridia</taxon>
        <taxon>Halanaerobiales</taxon>
        <taxon>Halanaerobiaceae</taxon>
        <taxon>Halanaerobium</taxon>
    </lineage>
</organism>